<organism evidence="8 9">
    <name type="scientific">Thalassotalea fonticola</name>
    <dbReference type="NCBI Taxonomy" id="3065649"/>
    <lineage>
        <taxon>Bacteria</taxon>
        <taxon>Pseudomonadati</taxon>
        <taxon>Pseudomonadota</taxon>
        <taxon>Gammaproteobacteria</taxon>
        <taxon>Alteromonadales</taxon>
        <taxon>Colwelliaceae</taxon>
        <taxon>Thalassotalea</taxon>
    </lineage>
</organism>
<evidence type="ECO:0000256" key="1">
    <source>
        <dbReference type="ARBA" id="ARBA00001974"/>
    </source>
</evidence>
<proteinExistence type="inferred from homology"/>
<reference evidence="8 9" key="1">
    <citation type="submission" date="2023-09" db="EMBL/GenBank/DDBJ databases">
        <authorList>
            <person name="Qi X."/>
        </authorList>
    </citation>
    <scope>NUCLEOTIDE SEQUENCE [LARGE SCALE GENOMIC DNA]</scope>
    <source>
        <strain evidence="8 9">S1-1</strain>
    </source>
</reference>
<comment type="similarity">
    <text evidence="2">Belongs to the GMC oxidoreductase family.</text>
</comment>
<dbReference type="InterPro" id="IPR051473">
    <property type="entry name" value="P2Ox-like"/>
</dbReference>
<dbReference type="Pfam" id="PF00732">
    <property type="entry name" value="GMC_oxred_N"/>
    <property type="match status" value="1"/>
</dbReference>
<keyword evidence="5" id="KW-0560">Oxidoreductase</keyword>
<evidence type="ECO:0000313" key="9">
    <source>
        <dbReference type="Proteomes" id="UP001301442"/>
    </source>
</evidence>
<evidence type="ECO:0000256" key="3">
    <source>
        <dbReference type="ARBA" id="ARBA00022630"/>
    </source>
</evidence>
<dbReference type="PANTHER" id="PTHR42784">
    <property type="entry name" value="PYRANOSE 2-OXIDASE"/>
    <property type="match status" value="1"/>
</dbReference>
<dbReference type="Proteomes" id="UP001301442">
    <property type="component" value="Chromosome"/>
</dbReference>
<evidence type="ECO:0000256" key="5">
    <source>
        <dbReference type="ARBA" id="ARBA00023002"/>
    </source>
</evidence>
<evidence type="ECO:0000256" key="4">
    <source>
        <dbReference type="ARBA" id="ARBA00022827"/>
    </source>
</evidence>
<dbReference type="Pfam" id="PF05199">
    <property type="entry name" value="GMC_oxred_C"/>
    <property type="match status" value="1"/>
</dbReference>
<sequence length="552" mass="62348">MTGGWAAKELTEQGLNVLLLERGRMVEHGKDYPTAHQDTWDLPFRGKPTQIDLEQQHKQARSPFLVNQAIKHWFVNDLKHPYSETKRFDWHRGYHVGGKSLAWGRQCLRLSDLDFSANKLDGHGIDWPIRYQDIAPWYDKVEQFIGVIGESLNLPQLPDGKFLPPMALNCVERHFRQSLNQEFTDRTLTIGRIAHLTDDKGFAGRSKCQYRNRCMRGCPTGSYFSANSSTLPAAHRTGRLTLRTDSIVSEICYDDSSKLATGVKIIDAKSHEQLTFNARIIFCCASTIATTSLLLQSKSKRFPNGLGNDSGELGHNLMDHHFQVGARADVDGFDDKYYKGRRPVGFHIPRFRNIKTQDEPLDFVRGYGFQGYCSRSNWQRGIKEMSYGKELKESLLKPGSWRIGLVGFGECLPYHDNKISLNYSLLDQWGLPTVSFDCQFKDNEQKMRADMKAQAVEMLSKAGYKNVTPYELEAIPGHAIHEMGTARMGHDPNTSVVNKHNQLHAVANVYVTDGSFMASSAYQNPSLTYMAFTARAAAHAIKQFQAGGFNHG</sequence>
<keyword evidence="3" id="KW-0285">Flavoprotein</keyword>
<feature type="domain" description="Glucose-methanol-choline oxidoreductase C-terminal" evidence="7">
    <location>
        <begin position="413"/>
        <end position="532"/>
    </location>
</feature>
<dbReference type="PANTHER" id="PTHR42784:SF1">
    <property type="entry name" value="PYRANOSE 2-OXIDASE"/>
    <property type="match status" value="1"/>
</dbReference>
<dbReference type="SUPFAM" id="SSF51905">
    <property type="entry name" value="FAD/NAD(P)-binding domain"/>
    <property type="match status" value="1"/>
</dbReference>
<evidence type="ECO:0000256" key="2">
    <source>
        <dbReference type="ARBA" id="ARBA00010790"/>
    </source>
</evidence>
<dbReference type="Gene3D" id="3.50.50.60">
    <property type="entry name" value="FAD/NAD(P)-binding domain"/>
    <property type="match status" value="2"/>
</dbReference>
<dbReference type="InterPro" id="IPR036188">
    <property type="entry name" value="FAD/NAD-bd_sf"/>
</dbReference>
<protein>
    <submittedName>
        <fullName evidence="8">GMC family oxidoreductase</fullName>
    </submittedName>
</protein>
<keyword evidence="4" id="KW-0274">FAD</keyword>
<evidence type="ECO:0000313" key="8">
    <source>
        <dbReference type="EMBL" id="WOH39601.1"/>
    </source>
</evidence>
<evidence type="ECO:0000259" key="6">
    <source>
        <dbReference type="Pfam" id="PF00732"/>
    </source>
</evidence>
<gene>
    <name evidence="8" type="ORF">RI844_14720</name>
</gene>
<dbReference type="InterPro" id="IPR000172">
    <property type="entry name" value="GMC_OxRdtase_N"/>
</dbReference>
<dbReference type="InterPro" id="IPR007867">
    <property type="entry name" value="GMC_OxRtase_C"/>
</dbReference>
<feature type="domain" description="Glucose-methanol-choline oxidoreductase N-terminal" evidence="6">
    <location>
        <begin position="84"/>
        <end position="320"/>
    </location>
</feature>
<dbReference type="EMBL" id="CP136600">
    <property type="protein sequence ID" value="WOH39601.1"/>
    <property type="molecule type" value="Genomic_DNA"/>
</dbReference>
<name>A0ABZ0GV51_9GAMM</name>
<comment type="cofactor">
    <cofactor evidence="1">
        <name>FAD</name>
        <dbReference type="ChEBI" id="CHEBI:57692"/>
    </cofactor>
</comment>
<evidence type="ECO:0000259" key="7">
    <source>
        <dbReference type="Pfam" id="PF05199"/>
    </source>
</evidence>
<accession>A0ABZ0GV51</accession>
<dbReference type="SUPFAM" id="SSF54373">
    <property type="entry name" value="FAD-linked reductases, C-terminal domain"/>
    <property type="match status" value="1"/>
</dbReference>
<keyword evidence="9" id="KW-1185">Reference proteome</keyword>